<gene>
    <name evidence="2" type="ORF">PG993_011003</name>
</gene>
<feature type="region of interest" description="Disordered" evidence="1">
    <location>
        <begin position="60"/>
        <end position="147"/>
    </location>
</feature>
<keyword evidence="3" id="KW-1185">Reference proteome</keyword>
<evidence type="ECO:0000313" key="3">
    <source>
        <dbReference type="Proteomes" id="UP001444661"/>
    </source>
</evidence>
<accession>A0ABR1SF76</accession>
<organism evidence="2 3">
    <name type="scientific">Apiospora rasikravindrae</name>
    <dbReference type="NCBI Taxonomy" id="990691"/>
    <lineage>
        <taxon>Eukaryota</taxon>
        <taxon>Fungi</taxon>
        <taxon>Dikarya</taxon>
        <taxon>Ascomycota</taxon>
        <taxon>Pezizomycotina</taxon>
        <taxon>Sordariomycetes</taxon>
        <taxon>Xylariomycetidae</taxon>
        <taxon>Amphisphaeriales</taxon>
        <taxon>Apiosporaceae</taxon>
        <taxon>Apiospora</taxon>
    </lineage>
</organism>
<dbReference type="EMBL" id="JAQQWK010000010">
    <property type="protein sequence ID" value="KAK8029712.1"/>
    <property type="molecule type" value="Genomic_DNA"/>
</dbReference>
<feature type="compositionally biased region" description="Low complexity" evidence="1">
    <location>
        <begin position="73"/>
        <end position="82"/>
    </location>
</feature>
<proteinExistence type="predicted"/>
<comment type="caution">
    <text evidence="2">The sequence shown here is derived from an EMBL/GenBank/DDBJ whole genome shotgun (WGS) entry which is preliminary data.</text>
</comment>
<evidence type="ECO:0000313" key="2">
    <source>
        <dbReference type="EMBL" id="KAK8029712.1"/>
    </source>
</evidence>
<feature type="compositionally biased region" description="Polar residues" evidence="1">
    <location>
        <begin position="110"/>
        <end position="119"/>
    </location>
</feature>
<feature type="compositionally biased region" description="Basic and acidic residues" evidence="1">
    <location>
        <begin position="91"/>
        <end position="104"/>
    </location>
</feature>
<sequence length="147" mass="15661">MLGDVGQEWKTTKDPSRTRLLKFNRLSDVGSLKERLSTLGTLGYASSGWARASLAYAPTSDDKPLADSVSLPSSGSACAAASPEQTTAAHGQEKHQEMQSKDSGEANMSALPTRSTSSGRVMPLPKHFRAPAQRSIFPSRNIGARSL</sequence>
<name>A0ABR1SF76_9PEZI</name>
<reference evidence="2 3" key="1">
    <citation type="submission" date="2023-01" db="EMBL/GenBank/DDBJ databases">
        <title>Analysis of 21 Apiospora genomes using comparative genomics revels a genus with tremendous synthesis potential of carbohydrate active enzymes and secondary metabolites.</title>
        <authorList>
            <person name="Sorensen T."/>
        </authorList>
    </citation>
    <scope>NUCLEOTIDE SEQUENCE [LARGE SCALE GENOMIC DNA]</scope>
    <source>
        <strain evidence="2 3">CBS 33761</strain>
    </source>
</reference>
<protein>
    <submittedName>
        <fullName evidence="2">Uncharacterized protein</fullName>
    </submittedName>
</protein>
<evidence type="ECO:0000256" key="1">
    <source>
        <dbReference type="SAM" id="MobiDB-lite"/>
    </source>
</evidence>
<dbReference type="Proteomes" id="UP001444661">
    <property type="component" value="Unassembled WGS sequence"/>
</dbReference>